<dbReference type="Gene3D" id="3.40.30.10">
    <property type="entry name" value="Glutaredoxin"/>
    <property type="match status" value="1"/>
</dbReference>
<proteinExistence type="predicted"/>
<dbReference type="InterPro" id="IPR000866">
    <property type="entry name" value="AhpC/TSA"/>
</dbReference>
<feature type="domain" description="Thioredoxin" evidence="6">
    <location>
        <begin position="234"/>
        <end position="378"/>
    </location>
</feature>
<feature type="chain" id="PRO_5045426428" evidence="5">
    <location>
        <begin position="20"/>
        <end position="383"/>
    </location>
</feature>
<evidence type="ECO:0000256" key="5">
    <source>
        <dbReference type="SAM" id="SignalP"/>
    </source>
</evidence>
<dbReference type="InterPro" id="IPR050553">
    <property type="entry name" value="Thioredoxin_ResA/DsbE_sf"/>
</dbReference>
<gene>
    <name evidence="7" type="ORF">PQO05_02885</name>
</gene>
<evidence type="ECO:0000256" key="2">
    <source>
        <dbReference type="ARBA" id="ARBA00022748"/>
    </source>
</evidence>
<keyword evidence="2" id="KW-0201">Cytochrome c-type biogenesis</keyword>
<dbReference type="Proteomes" id="UP001216139">
    <property type="component" value="Chromosome"/>
</dbReference>
<dbReference type="PANTHER" id="PTHR42852">
    <property type="entry name" value="THIOL:DISULFIDE INTERCHANGE PROTEIN DSBE"/>
    <property type="match status" value="1"/>
</dbReference>
<reference evidence="7 8" key="1">
    <citation type="submission" date="2023-02" db="EMBL/GenBank/DDBJ databases">
        <title>Genome sequence of Mucilaginibacter jinjuensis strain KACC 16571.</title>
        <authorList>
            <person name="Kim S."/>
            <person name="Heo J."/>
            <person name="Kwon S.-W."/>
        </authorList>
    </citation>
    <scope>NUCLEOTIDE SEQUENCE [LARGE SCALE GENOMIC DNA]</scope>
    <source>
        <strain evidence="7 8">KACC 16571</strain>
    </source>
</reference>
<dbReference type="PROSITE" id="PS00194">
    <property type="entry name" value="THIOREDOXIN_1"/>
    <property type="match status" value="1"/>
</dbReference>
<organism evidence="7 8">
    <name type="scientific">Mucilaginibacter jinjuensis</name>
    <dbReference type="NCBI Taxonomy" id="1176721"/>
    <lineage>
        <taxon>Bacteria</taxon>
        <taxon>Pseudomonadati</taxon>
        <taxon>Bacteroidota</taxon>
        <taxon>Sphingobacteriia</taxon>
        <taxon>Sphingobacteriales</taxon>
        <taxon>Sphingobacteriaceae</taxon>
        <taxon>Mucilaginibacter</taxon>
    </lineage>
</organism>
<keyword evidence="3" id="KW-1015">Disulfide bond</keyword>
<comment type="subcellular location">
    <subcellularLocation>
        <location evidence="1">Cell envelope</location>
    </subcellularLocation>
</comment>
<keyword evidence="4" id="KW-0676">Redox-active center</keyword>
<dbReference type="InterPro" id="IPR017937">
    <property type="entry name" value="Thioredoxin_CS"/>
</dbReference>
<sequence length="383" mass="42201">MIKKLLYTALIALPAISFAQTETPNFTVKGKIGTFNAPAKAYLSYRAGTKNVTDSVVLVNGAFEFKGTVTDPAQADLFVNPQGNGIHPPYDYTEIYIDKGVTTITSADFAKNATATGTKISEDNAKYQAAMKPLNAEYEAINEKEKAAGDNPTADQKKEFDALEKAADNKEKAITKKFIEENPSSVISLNALRSYTYSADYKELDPMFHHLSPEIQNSTSGKKYAEQLEKLKGVAYGATAPEFAMADTNGVSVKLSSFRGKYVLVDFWASWCGPCRHENPNVVKAYNQFKDKNFTILSVSLDRPNAKDKWLAAIHKDGLTWTHVSDLKFWDNDAAKLYGVQAIPQNFLLDPNGKIIGKNLRGADLVDKLNEVLAKNKSNNKAE</sequence>
<evidence type="ECO:0000256" key="4">
    <source>
        <dbReference type="ARBA" id="ARBA00023284"/>
    </source>
</evidence>
<dbReference type="SUPFAM" id="SSF52833">
    <property type="entry name" value="Thioredoxin-like"/>
    <property type="match status" value="1"/>
</dbReference>
<evidence type="ECO:0000313" key="8">
    <source>
        <dbReference type="Proteomes" id="UP001216139"/>
    </source>
</evidence>
<dbReference type="Pfam" id="PF00578">
    <property type="entry name" value="AhpC-TSA"/>
    <property type="match status" value="1"/>
</dbReference>
<name>A0ABY7TAX3_9SPHI</name>
<feature type="signal peptide" evidence="5">
    <location>
        <begin position="1"/>
        <end position="19"/>
    </location>
</feature>
<keyword evidence="5" id="KW-0732">Signal</keyword>
<dbReference type="PROSITE" id="PS51352">
    <property type="entry name" value="THIOREDOXIN_2"/>
    <property type="match status" value="1"/>
</dbReference>
<dbReference type="RefSeq" id="WP_273631149.1">
    <property type="nucleotide sequence ID" value="NZ_CP117167.1"/>
</dbReference>
<dbReference type="PANTHER" id="PTHR42852:SF6">
    <property type="entry name" value="THIOL:DISULFIDE INTERCHANGE PROTEIN DSBE"/>
    <property type="match status" value="1"/>
</dbReference>
<dbReference type="Pfam" id="PF14289">
    <property type="entry name" value="DUF4369"/>
    <property type="match status" value="1"/>
</dbReference>
<evidence type="ECO:0000256" key="3">
    <source>
        <dbReference type="ARBA" id="ARBA00023157"/>
    </source>
</evidence>
<dbReference type="InterPro" id="IPR013766">
    <property type="entry name" value="Thioredoxin_domain"/>
</dbReference>
<dbReference type="InterPro" id="IPR025380">
    <property type="entry name" value="DUF4369"/>
</dbReference>
<protein>
    <submittedName>
        <fullName evidence="7">TlpA disulfide reductase family protein</fullName>
    </submittedName>
</protein>
<evidence type="ECO:0000313" key="7">
    <source>
        <dbReference type="EMBL" id="WCT12878.1"/>
    </source>
</evidence>
<dbReference type="InterPro" id="IPR036249">
    <property type="entry name" value="Thioredoxin-like_sf"/>
</dbReference>
<evidence type="ECO:0000259" key="6">
    <source>
        <dbReference type="PROSITE" id="PS51352"/>
    </source>
</evidence>
<accession>A0ABY7TAX3</accession>
<keyword evidence="8" id="KW-1185">Reference proteome</keyword>
<evidence type="ECO:0000256" key="1">
    <source>
        <dbReference type="ARBA" id="ARBA00004196"/>
    </source>
</evidence>
<dbReference type="EMBL" id="CP117167">
    <property type="protein sequence ID" value="WCT12878.1"/>
    <property type="molecule type" value="Genomic_DNA"/>
</dbReference>
<dbReference type="CDD" id="cd02966">
    <property type="entry name" value="TlpA_like_family"/>
    <property type="match status" value="1"/>
</dbReference>